<dbReference type="AlphaFoldDB" id="A0A1I5JGQ4"/>
<gene>
    <name evidence="1" type="ORF">SAMN04488519_11281</name>
</gene>
<reference evidence="2" key="1">
    <citation type="submission" date="2016-10" db="EMBL/GenBank/DDBJ databases">
        <authorList>
            <person name="Varghese N."/>
            <person name="Submissions S."/>
        </authorList>
    </citation>
    <scope>NUCLEOTIDE SEQUENCE [LARGE SCALE GENOMIC DNA]</scope>
    <source>
        <strain evidence="2">DSM 15282</strain>
    </source>
</reference>
<keyword evidence="2" id="KW-1185">Reference proteome</keyword>
<organism evidence="1 2">
    <name type="scientific">Algoriphagus ornithinivorans</name>
    <dbReference type="NCBI Taxonomy" id="226506"/>
    <lineage>
        <taxon>Bacteria</taxon>
        <taxon>Pseudomonadati</taxon>
        <taxon>Bacteroidota</taxon>
        <taxon>Cytophagia</taxon>
        <taxon>Cytophagales</taxon>
        <taxon>Cyclobacteriaceae</taxon>
        <taxon>Algoriphagus</taxon>
    </lineage>
</organism>
<dbReference type="Proteomes" id="UP000199564">
    <property type="component" value="Unassembled WGS sequence"/>
</dbReference>
<name>A0A1I5JGQ4_9BACT</name>
<dbReference type="InterPro" id="IPR040837">
    <property type="entry name" value="Bact_RF_family7"/>
</dbReference>
<dbReference type="Pfam" id="PF18849">
    <property type="entry name" value="baeRF_family7"/>
    <property type="match status" value="1"/>
</dbReference>
<protein>
    <submittedName>
        <fullName evidence="1">Uncharacterized protein</fullName>
    </submittedName>
</protein>
<evidence type="ECO:0000313" key="1">
    <source>
        <dbReference type="EMBL" id="SFO71733.1"/>
    </source>
</evidence>
<accession>A0A1I5JGQ4</accession>
<sequence length="390" mass="44614">MKIFDKNLFLELTQKKSEPFISIYVPTSRKSTNAYKDDQTRFKNQLSQVEKDLEKNWGMDEKSISKALRPAHQLLEDFNFWQHNSDLLAVFLAGGEMEYFQVPIPGVESMNFIGTKAFTMPLVPELNDDGHYYLLLLNLDRIRLYEATRDVIQEIILDEEEVAVSFTVEEEIAENQDHLQGQGGVGSAGAMYHGHDGGSDEEKKTTILNYFHRMTNMLEPLLNKNPLPLYLAGVDYLIPLFREASKYNHLQDGHVSGAFTEKDVMSLHQKSWQLASNYFSSERRKRMNDFEEKKSEGLSIQNDKTALIKAAHSGALDTLFVDEKHEHVWGTFDTQKHQVNYQESRDKHSHCLIDLTISQTIKNGGKVFLMNSDSLPGNDIMAGILRYPLS</sequence>
<dbReference type="EMBL" id="FOVW01000012">
    <property type="protein sequence ID" value="SFO71733.1"/>
    <property type="molecule type" value="Genomic_DNA"/>
</dbReference>
<dbReference type="RefSeq" id="WP_091655455.1">
    <property type="nucleotide sequence ID" value="NZ_FOVW01000012.1"/>
</dbReference>
<proteinExistence type="predicted"/>
<dbReference type="STRING" id="226506.SAMN04488519_11281"/>
<evidence type="ECO:0000313" key="2">
    <source>
        <dbReference type="Proteomes" id="UP000199564"/>
    </source>
</evidence>